<evidence type="ECO:0000259" key="7">
    <source>
        <dbReference type="PROSITE" id="PS50525"/>
    </source>
</evidence>
<dbReference type="Proteomes" id="UP000202397">
    <property type="component" value="Genome"/>
</dbReference>
<dbReference type="RefSeq" id="YP_009305130.1">
    <property type="nucleotide sequence ID" value="NC_031307.1"/>
</dbReference>
<evidence type="ECO:0000256" key="2">
    <source>
        <dbReference type="ARBA" id="ARBA00018602"/>
    </source>
</evidence>
<reference evidence="8 9" key="1">
    <citation type="journal article" date="2015" name="Elife">
        <title>Unprecedented genomic diversity of RNA viruses in arthropods reveals the ancestry of negative-sense RNA viruses.</title>
        <authorList>
            <person name="Li C.X."/>
            <person name="Shi M."/>
            <person name="Tian J.H."/>
            <person name="Lin X.D."/>
            <person name="Kang Y.J."/>
            <person name="Chen L.J."/>
            <person name="Qin X.C."/>
            <person name="Xu J."/>
            <person name="Holmes E.C."/>
            <person name="Zhang Y.Z."/>
        </authorList>
    </citation>
    <scope>NUCLEOTIDE SEQUENCE [LARGE SCALE GENOMIC DNA]</scope>
    <source>
        <strain evidence="8 9">WT3-15</strain>
    </source>
</reference>
<evidence type="ECO:0000313" key="9">
    <source>
        <dbReference type="Proteomes" id="UP000202397"/>
    </source>
</evidence>
<evidence type="ECO:0000256" key="4">
    <source>
        <dbReference type="ARBA" id="ARBA00030285"/>
    </source>
</evidence>
<keyword evidence="9" id="KW-1185">Reference proteome</keyword>
<keyword evidence="3" id="KW-0808">Transferase</keyword>
<dbReference type="PROSITE" id="PS50525">
    <property type="entry name" value="RDRP_SSRNA_NEG_SEG"/>
    <property type="match status" value="1"/>
</dbReference>
<evidence type="ECO:0000256" key="5">
    <source>
        <dbReference type="ARBA" id="ARBA00030436"/>
    </source>
</evidence>
<name>A0A0B5KTW8_9VIRU</name>
<organism evidence="8 9">
    <name type="scientific">Wuhan mosquito virus 1</name>
    <dbReference type="NCBI Taxonomy" id="1608126"/>
    <lineage>
        <taxon>Viruses</taxon>
        <taxon>Riboviria</taxon>
        <taxon>Orthornavirae</taxon>
        <taxon>Negarnaviricota</taxon>
        <taxon>Polyploviricotina</taxon>
        <taxon>Bunyaviricetes</taxon>
        <taxon>Elliovirales</taxon>
        <taxon>Phasmaviridae</taxon>
        <taxon>Orthophasmavirus</taxon>
        <taxon>Orthophasmavirus wuhanense</taxon>
    </lineage>
</organism>
<proteinExistence type="predicted"/>
<dbReference type="EC" id="2.7.7.48" evidence="1"/>
<evidence type="ECO:0000313" key="8">
    <source>
        <dbReference type="EMBL" id="AJG39267.1"/>
    </source>
</evidence>
<sequence length="2095" mass="239238">MDQYKSYVGKVDREMVMDRHSDRVYSRMTSCTRVHARINDIKKQLDKSLTPEEGANLYLEVRSLRHDNWCEFINETCKIRGAVIEDTKVGEFVREYISNEVNVPAEISNKTPDILVLGNNQNVVYLGDVSVSINPSVARARKHEKYLPIKNYLNSLGITVQTLSFNVNENCTNLASEINHLVRHDFIESHPDTVALYETYSIACNSLMLSIREVVDDKKAMQDMIDRADNIKFDNPIMPDIPFEIRSSVDLEYVPTLSEDELIEMIKAETDIKHNGKYFSKNISDSIDAINKIVDNNANISHMAPKSTLKVVDNSYDLNVETDLSLIRDYVDDILNADDSNAKELVLHLLPTLTQLDMMKKAGDKKMTHTECKQDQEMKANGVFGKYQYKIQSTYCSSLVNKYKAEIVKGKKDPNVKKEPSTINLSSIESYHNFISNSIDYYGSLSKKPQVLSDDWEAATKFENDSTILEKEMYDYTIRTNGAQLCQSMAHLYDRVSHLSTSLSIKDNVFIPPNGSFIAVIPGNHAPVTSKNVDLPFIFITRCNKEKVLHHIEHEHYFESDKFGYYVSKLCRLNVDKMSNWANASFKLISTASYLLSKSRTLQTSRTKVIGTLTYFILDVHQKTSEYLDLFKYISFMPFADISRLPNLISDKMDLLMKTRMDGWMLHQLKWFIRELGDKSKLNAVKPVIKKFNTDIVSSSLGITMCLPSFCNPDLRYRKPEDFIEEINVMNTVRPKHLYGSQFMDKSITQTCEWNDEYSAEVIKFGDWAVNGCGDGSFPFDSKFCYSSDAIYYAEQSIVKEYSLSKSRVEQKLGSSMYSGYMHKNCNLRGCTKNKSDRSNAADIHTTSLEACLREYERQNFRDEKCTAIAFGIRHIMSGDVQQYSMSEKDQRGGGRPIATPTIGTKAALMLIEKPEAAKGHHMLNNIIVGGKNKLREQCETYKSAISEGTRRGYKMVFQLTEDQTKYSENDNTRKFLTYVKCNKTLSPDVRALQLKVLENMIGREHLIKRMPICVKSSQALSKYIIDSSDSLGVSAYIGWPQGMLNFISTNVHCAADIWITKAYNKAYPNSNVYTKGLVHSDDSWVVVCCNSVDDFERFTIFRMLAKKMFCLKLNEKKLWGSRYMGELVSNYNLNGNVHLSVGKMLANSFGNLSFQNWPVDVHNQISSLQQCYRNGAGLGIIIMLATLLKQQMVRTYNVKGSQLENLGVLPIELGGYPSCSAFELAVTGVTCYYKKLLNICRMKPDSITSDCITKCLLWSIKRVSISEEHVKVDNKSKGRLEYYSKLKDKTLEWCEEDYVDLSIPSRGNVFSALTHILPKSRKLSKTLKYIDTIRDKFPTNGLELIVTKPLSLSESLGHLCAQTTGMVYELAADKYSSSTRRMAISQMIQSTGKVIKIKGMIPMTINELLNFIELSEMENKLDIDILASAFSDDNDVVGITNDIVYHSTHEIADDDKRKIITKMPFIDDKFNTIGRFSDVLLKIIDLESKTDMLYKYSKPNVSDETLVVDAMNLMRVFKSYFKFYEVKAACSLLAQQYFQTLKARLWTQPHMRSDCLTNFLCDLYGKTISNDKNYRVYIHVGRSYERSHDQDITRTIYFTDVLNHIYHGKFIIESVGERSIGDVINDIDYTKLNDDDMLKYSIIQQLHNYNDDYLRKMHSAGGYRDKWEIAQRRIGRVYKGKFSALCSLGQVVVRISGEEGDLSIESNKTDVIAIMHIMQKFVQKNFSYSKYNIHGSWGESPFWRSKNQFSTHYLTYYNRISTVITSERKLCSIPIKIDSSLSYGEEPIGSIVDGFSFDNMLRVVYVIVNGSKYKFLTARQNFTLPCRDEINLEMNFIQGFDCRKLYSTGAIEHLVLDSSHNISSNVIASLLETGFNTINSEPIGQMLTNLISTINRRQYLKYIQSSIAQEEIHEVVLEGVTVKEVVDIDETTSPEDLGCIDIEYVEGMRERSSGICRVLDINRVLCMAYIGKISTKQVESVIYHLLHNESMIDWAKHVMSAYEPDPAIYFDYLDTLSSYRGSSISLRTYAFIISSGLNVTDTWLDLDIINIAKLTDEVDHSQYLKKISQEIVEVNAEFHGFTVETKQSLADLVR</sequence>
<dbReference type="GO" id="GO:0003968">
    <property type="term" value="F:RNA-directed RNA polymerase activity"/>
    <property type="evidence" value="ECO:0007669"/>
    <property type="project" value="UniProtKB-KW"/>
</dbReference>
<keyword evidence="8" id="KW-0696">RNA-directed RNA polymerase</keyword>
<dbReference type="EMBL" id="KM817697">
    <property type="protein sequence ID" value="AJG39267.1"/>
    <property type="molecule type" value="Viral_cRNA"/>
</dbReference>
<protein>
    <recommendedName>
        <fullName evidence="2">RNA-directed RNA polymerase L</fullName>
        <ecNumber evidence="1">2.7.7.48</ecNumber>
    </recommendedName>
    <alternativeName>
        <fullName evidence="4">Large structural protein</fullName>
    </alternativeName>
    <alternativeName>
        <fullName evidence="6">Replicase</fullName>
    </alternativeName>
    <alternativeName>
        <fullName evidence="5">Transcriptase</fullName>
    </alternativeName>
</protein>
<feature type="domain" description="RdRp catalytic" evidence="7">
    <location>
        <begin position="945"/>
        <end position="1120"/>
    </location>
</feature>
<dbReference type="InterPro" id="IPR007099">
    <property type="entry name" value="RNA-dir_pol_NSvirus"/>
</dbReference>
<evidence type="ECO:0000256" key="6">
    <source>
        <dbReference type="ARBA" id="ARBA00031012"/>
    </source>
</evidence>
<evidence type="ECO:0000256" key="3">
    <source>
        <dbReference type="ARBA" id="ARBA00022679"/>
    </source>
</evidence>
<gene>
    <name evidence="8" type="primary">L</name>
</gene>
<evidence type="ECO:0000256" key="1">
    <source>
        <dbReference type="ARBA" id="ARBA00012494"/>
    </source>
</evidence>
<accession>A0A0B5KTW8</accession>
<dbReference type="GO" id="GO:0039694">
    <property type="term" value="P:viral RNA genome replication"/>
    <property type="evidence" value="ECO:0007669"/>
    <property type="project" value="InterPro"/>
</dbReference>
<dbReference type="GeneID" id="29140370"/>
<keyword evidence="8" id="KW-0548">Nucleotidyltransferase</keyword>
<dbReference type="KEGG" id="vg:29140370"/>